<protein>
    <submittedName>
        <fullName evidence="8">Uncharacterized protein</fullName>
    </submittedName>
</protein>
<accession>A0ABR4PPU2</accession>
<keyword evidence="5 7" id="KW-1133">Transmembrane helix</keyword>
<feature type="transmembrane region" description="Helical" evidence="7">
    <location>
        <begin position="186"/>
        <end position="208"/>
    </location>
</feature>
<keyword evidence="9" id="KW-1185">Reference proteome</keyword>
<feature type="transmembrane region" description="Helical" evidence="7">
    <location>
        <begin position="111"/>
        <end position="134"/>
    </location>
</feature>
<evidence type="ECO:0000313" key="9">
    <source>
        <dbReference type="Proteomes" id="UP001629113"/>
    </source>
</evidence>
<proteinExistence type="predicted"/>
<keyword evidence="3" id="KW-1003">Cell membrane</keyword>
<comment type="subcellular location">
    <subcellularLocation>
        <location evidence="1">Cell membrane</location>
        <topology evidence="1">Multi-pass membrane protein</topology>
    </subcellularLocation>
</comment>
<dbReference type="PANTHER" id="PTHR43549">
    <property type="entry name" value="MULTIDRUG RESISTANCE PROTEIN YPNP-RELATED"/>
    <property type="match status" value="1"/>
</dbReference>
<gene>
    <name evidence="8" type="ORF">PVAG01_02097</name>
</gene>
<evidence type="ECO:0000256" key="5">
    <source>
        <dbReference type="ARBA" id="ARBA00022989"/>
    </source>
</evidence>
<evidence type="ECO:0000256" key="4">
    <source>
        <dbReference type="ARBA" id="ARBA00022692"/>
    </source>
</evidence>
<comment type="caution">
    <text evidence="8">The sequence shown here is derived from an EMBL/GenBank/DDBJ whole genome shotgun (WGS) entry which is preliminary data.</text>
</comment>
<sequence length="352" mass="38805">MILWVRTVKYMMLSKDDTATEVRSLDEQNEKLLSRSTYCGSLLFNTAAFILPALYGTLSKLWVANIDSSRVVTTDVYTYIGVIVEVLNEGLPRTAWLIIGDKTTRHINSRLGLAHTLIVVQIILGIILLIVFLASAERLASSFVPAEVRSTSLTYVRISSVQAISSAISVAVASSTRALDHPDVPLVISSVQFAVNILLDMLIISKFHVGSFTPTVNMQALIRMACDLTSAIAGLTYFILVSSKLRTESELKWTPSFKSLPVLVRPGIWTFLESALRNAIYLWLISGIVDMGLNYATAWGVFNTIRWGIVMVPVQALEASSLTFVGHAWGKWRASVGARVRKPRATRQDLLG</sequence>
<evidence type="ECO:0000256" key="1">
    <source>
        <dbReference type="ARBA" id="ARBA00004651"/>
    </source>
</evidence>
<dbReference type="InterPro" id="IPR052031">
    <property type="entry name" value="Membrane_Transporter-Flippase"/>
</dbReference>
<feature type="transmembrane region" description="Helical" evidence="7">
    <location>
        <begin position="220"/>
        <end position="240"/>
    </location>
</feature>
<reference evidence="8 9" key="1">
    <citation type="submission" date="2024-06" db="EMBL/GenBank/DDBJ databases">
        <title>Complete genome of Phlyctema vagabunda strain 19-DSS-EL-015.</title>
        <authorList>
            <person name="Fiorenzani C."/>
        </authorList>
    </citation>
    <scope>NUCLEOTIDE SEQUENCE [LARGE SCALE GENOMIC DNA]</scope>
    <source>
        <strain evidence="8 9">19-DSS-EL-015</strain>
    </source>
</reference>
<evidence type="ECO:0000256" key="6">
    <source>
        <dbReference type="ARBA" id="ARBA00023136"/>
    </source>
</evidence>
<dbReference type="EMBL" id="JBFCZG010000002">
    <property type="protein sequence ID" value="KAL3425306.1"/>
    <property type="molecule type" value="Genomic_DNA"/>
</dbReference>
<dbReference type="Proteomes" id="UP001629113">
    <property type="component" value="Unassembled WGS sequence"/>
</dbReference>
<organism evidence="8 9">
    <name type="scientific">Phlyctema vagabunda</name>
    <dbReference type="NCBI Taxonomy" id="108571"/>
    <lineage>
        <taxon>Eukaryota</taxon>
        <taxon>Fungi</taxon>
        <taxon>Dikarya</taxon>
        <taxon>Ascomycota</taxon>
        <taxon>Pezizomycotina</taxon>
        <taxon>Leotiomycetes</taxon>
        <taxon>Helotiales</taxon>
        <taxon>Dermateaceae</taxon>
        <taxon>Phlyctema</taxon>
    </lineage>
</organism>
<keyword evidence="6 7" id="KW-0472">Membrane</keyword>
<evidence type="ECO:0000256" key="2">
    <source>
        <dbReference type="ARBA" id="ARBA00022448"/>
    </source>
</evidence>
<feature type="transmembrane region" description="Helical" evidence="7">
    <location>
        <begin position="154"/>
        <end position="174"/>
    </location>
</feature>
<evidence type="ECO:0000256" key="7">
    <source>
        <dbReference type="SAM" id="Phobius"/>
    </source>
</evidence>
<evidence type="ECO:0000256" key="3">
    <source>
        <dbReference type="ARBA" id="ARBA00022475"/>
    </source>
</evidence>
<name>A0ABR4PPU2_9HELO</name>
<keyword evidence="2" id="KW-0813">Transport</keyword>
<keyword evidence="4 7" id="KW-0812">Transmembrane</keyword>
<dbReference type="PANTHER" id="PTHR43549:SF2">
    <property type="entry name" value="MULTIDRUG RESISTANCE PROTEIN NORM-RELATED"/>
    <property type="match status" value="1"/>
</dbReference>
<evidence type="ECO:0000313" key="8">
    <source>
        <dbReference type="EMBL" id="KAL3425306.1"/>
    </source>
</evidence>